<organism evidence="3 4">
    <name type="scientific">Methylocaldum szegediense</name>
    <dbReference type="NCBI Taxonomy" id="73780"/>
    <lineage>
        <taxon>Bacteria</taxon>
        <taxon>Pseudomonadati</taxon>
        <taxon>Pseudomonadota</taxon>
        <taxon>Gammaproteobacteria</taxon>
        <taxon>Methylococcales</taxon>
        <taxon>Methylococcaceae</taxon>
        <taxon>Methylocaldum</taxon>
    </lineage>
</organism>
<feature type="domain" description="Glycosyl hydrolase-like 10" evidence="2">
    <location>
        <begin position="387"/>
        <end position="567"/>
    </location>
</feature>
<dbReference type="Proteomes" id="UP001162030">
    <property type="component" value="Chromosome"/>
</dbReference>
<evidence type="ECO:0000313" key="4">
    <source>
        <dbReference type="Proteomes" id="UP001162030"/>
    </source>
</evidence>
<dbReference type="InterPro" id="IPR052177">
    <property type="entry name" value="Divisome_Glycosyl_Hydrolase"/>
</dbReference>
<dbReference type="InterPro" id="IPR003790">
    <property type="entry name" value="GHL10"/>
</dbReference>
<dbReference type="InterPro" id="IPR013320">
    <property type="entry name" value="ConA-like_dom_sf"/>
</dbReference>
<dbReference type="SUPFAM" id="SSF51445">
    <property type="entry name" value="(Trans)glycosidases"/>
    <property type="match status" value="1"/>
</dbReference>
<dbReference type="Gene3D" id="3.20.20.80">
    <property type="entry name" value="Glycosidases"/>
    <property type="match status" value="1"/>
</dbReference>
<gene>
    <name evidence="3" type="ORF">MSZNOR_1369</name>
</gene>
<name>A0ABN8X054_9GAMM</name>
<keyword evidence="4" id="KW-1185">Reference proteome</keyword>
<dbReference type="PANTHER" id="PTHR43405:SF1">
    <property type="entry name" value="GLYCOSYL HYDROLASE DIGH"/>
    <property type="match status" value="1"/>
</dbReference>
<keyword evidence="1" id="KW-0732">Signal</keyword>
<protein>
    <submittedName>
        <fullName evidence="3">GHL10 domain-containing protein</fullName>
    </submittedName>
</protein>
<dbReference type="Pfam" id="PF02638">
    <property type="entry name" value="GHL10"/>
    <property type="match status" value="2"/>
</dbReference>
<accession>A0ABN8X054</accession>
<evidence type="ECO:0000259" key="2">
    <source>
        <dbReference type="Pfam" id="PF02638"/>
    </source>
</evidence>
<dbReference type="EMBL" id="OX458333">
    <property type="protein sequence ID" value="CAI8789133.1"/>
    <property type="molecule type" value="Genomic_DNA"/>
</dbReference>
<dbReference type="Pfam" id="PF13385">
    <property type="entry name" value="Laminin_G_3"/>
    <property type="match status" value="1"/>
</dbReference>
<evidence type="ECO:0000313" key="3">
    <source>
        <dbReference type="EMBL" id="CAI8789133.1"/>
    </source>
</evidence>
<reference evidence="3 4" key="1">
    <citation type="submission" date="2023-03" db="EMBL/GenBank/DDBJ databases">
        <authorList>
            <person name="Pearce D."/>
        </authorList>
    </citation>
    <scope>NUCLEOTIDE SEQUENCE [LARGE SCALE GENOMIC DNA]</scope>
    <source>
        <strain evidence="3">Msz</strain>
    </source>
</reference>
<proteinExistence type="predicted"/>
<dbReference type="PANTHER" id="PTHR43405">
    <property type="entry name" value="GLYCOSYL HYDROLASE DIGH"/>
    <property type="match status" value="1"/>
</dbReference>
<dbReference type="Gene3D" id="2.60.120.200">
    <property type="match status" value="1"/>
</dbReference>
<evidence type="ECO:0000256" key="1">
    <source>
        <dbReference type="ARBA" id="ARBA00022729"/>
    </source>
</evidence>
<feature type="domain" description="Glycosyl hydrolase-like 10" evidence="2">
    <location>
        <begin position="293"/>
        <end position="367"/>
    </location>
</feature>
<dbReference type="InterPro" id="IPR017853">
    <property type="entry name" value="GH"/>
</dbReference>
<sequence>MVRKGLRLFSARTALSIFGLLGALLAAFCISAKPKDEALVSFEGFSETRSPVLKPVSGAAIEHIDEVGSVLRIPKRGRAELALPQSFSLRSGTISFWLKPSWQDSTASHTLASMEWDKGSYLVISQGWWEPKGANRFYFVVSNRDSFHCSAPYRLQTNTWTLITAVWKTGKDGFCRLYADDELVAKSAFSGNPDRLPKSPLVFGSDAPTRQADGREMEGSIKGIVISQSALTHEQIHARYIDAIREKPVLAAGKSYWTGSDDLASRKEKHRSSMETGRENRIIFDEDIGWALSRDNTDTVLRRIKDAGFNVYVPCVWHGRGAYFPSTNAHVDTRVKQRIDKGDDPLRYLITKAHSMGIEVHPWFTVAKREDGRYPKFFDEGTPEGAYNVHIPEFRTFIVDVITDMAKRYTVDGVNLDYIRTLGVCVSKFCQQDYQEKHRKSLLSDTGKQSIDPDAYDRIQRWQDEAVSDIVQRVSDGVRRARPHTIVSVDAYDDPDAKRRPLEGRNPFLWANRGWVDVIFQMNYTKRLNVEKTEKLRQRLDNKNKLFILFANYQAMGRKQVPKPYDIMEDYIQVIRTRWPETGIAVYLYKHLTDQQIRSLRQGAFRRQAVPTWKAQRG</sequence>
<dbReference type="SUPFAM" id="SSF49899">
    <property type="entry name" value="Concanavalin A-like lectins/glucanases"/>
    <property type="match status" value="1"/>
</dbReference>
<dbReference type="RefSeq" id="WP_026609032.1">
    <property type="nucleotide sequence ID" value="NZ_OX458333.1"/>
</dbReference>